<comment type="caution">
    <text evidence="1">The sequence shown here is derived from an EMBL/GenBank/DDBJ whole genome shotgun (WGS) entry which is preliminary data.</text>
</comment>
<keyword evidence="2" id="KW-1185">Reference proteome</keyword>
<name>R7ZKS9_9BACT</name>
<proteinExistence type="predicted"/>
<evidence type="ECO:0000313" key="1">
    <source>
        <dbReference type="EMBL" id="EON74706.1"/>
    </source>
</evidence>
<dbReference type="STRING" id="1232681.ADIS_4817"/>
<sequence>MFTEFKKFYTACLGASLFYNFNKVEPIKFQIKGEDAFILHAGAYSGSSLVHRIGCGYFELLLSRDFVGHFGDVKEAVSPPGQDHPEYSRIYCGDRKEIDNLRRKSHSACTVE</sequence>
<dbReference type="EMBL" id="AQHR01000126">
    <property type="protein sequence ID" value="EON74706.1"/>
    <property type="molecule type" value="Genomic_DNA"/>
</dbReference>
<accession>R7ZKS9</accession>
<gene>
    <name evidence="1" type="ORF">ADIS_4817</name>
</gene>
<protein>
    <submittedName>
        <fullName evidence="1">Uncharacterized protein</fullName>
    </submittedName>
</protein>
<evidence type="ECO:0000313" key="2">
    <source>
        <dbReference type="Proteomes" id="UP000013909"/>
    </source>
</evidence>
<reference evidence="1 2" key="1">
    <citation type="submission" date="2013-02" db="EMBL/GenBank/DDBJ databases">
        <title>A novel strain isolated from Lonar lake, Maharashtra, India.</title>
        <authorList>
            <person name="Singh A."/>
        </authorList>
    </citation>
    <scope>NUCLEOTIDE SEQUENCE [LARGE SCALE GENOMIC DNA]</scope>
    <source>
        <strain evidence="1 2">AK24</strain>
    </source>
</reference>
<organism evidence="1 2">
    <name type="scientific">Lunatimonas lonarensis</name>
    <dbReference type="NCBI Taxonomy" id="1232681"/>
    <lineage>
        <taxon>Bacteria</taxon>
        <taxon>Pseudomonadati</taxon>
        <taxon>Bacteroidota</taxon>
        <taxon>Cytophagia</taxon>
        <taxon>Cytophagales</taxon>
        <taxon>Cyclobacteriaceae</taxon>
    </lineage>
</organism>
<dbReference type="AlphaFoldDB" id="R7ZKS9"/>
<dbReference type="Proteomes" id="UP000013909">
    <property type="component" value="Unassembled WGS sequence"/>
</dbReference>